<reference evidence="7 8" key="1">
    <citation type="submission" date="2025-04" db="UniProtKB">
        <authorList>
            <consortium name="RefSeq"/>
        </authorList>
    </citation>
    <scope>IDENTIFICATION</scope>
    <source>
        <tissue evidence="7 8">Sperm</tissue>
    </source>
</reference>
<dbReference type="GO" id="GO:0043240">
    <property type="term" value="C:Fanconi anaemia nuclear complex"/>
    <property type="evidence" value="ECO:0007669"/>
    <property type="project" value="InterPro"/>
</dbReference>
<evidence type="ECO:0000259" key="4">
    <source>
        <dbReference type="Pfam" id="PF12826"/>
    </source>
</evidence>
<dbReference type="InterPro" id="IPR041663">
    <property type="entry name" value="DisA/LigA_HHH"/>
</dbReference>
<keyword evidence="1" id="KW-0227">DNA damage</keyword>
<dbReference type="PANTHER" id="PTHR31786:SF2">
    <property type="entry name" value="FANCONI ANEMIA CORE COMPLEX-ASSOCIATED PROTEIN 24"/>
    <property type="match status" value="1"/>
</dbReference>
<feature type="domain" description="Fanconi anemia core complex-associated protein 24 pseudonuclease" evidence="5">
    <location>
        <begin position="17"/>
        <end position="138"/>
    </location>
</feature>
<evidence type="ECO:0000313" key="7">
    <source>
        <dbReference type="RefSeq" id="XP_032833508.1"/>
    </source>
</evidence>
<feature type="domain" description="DisA/LigA helix-hairpin-helix motif" evidence="4">
    <location>
        <begin position="171"/>
        <end position="219"/>
    </location>
</feature>
<organism evidence="6 7">
    <name type="scientific">Petromyzon marinus</name>
    <name type="common">Sea lamprey</name>
    <dbReference type="NCBI Taxonomy" id="7757"/>
    <lineage>
        <taxon>Eukaryota</taxon>
        <taxon>Metazoa</taxon>
        <taxon>Chordata</taxon>
        <taxon>Craniata</taxon>
        <taxon>Vertebrata</taxon>
        <taxon>Cyclostomata</taxon>
        <taxon>Hyperoartia</taxon>
        <taxon>Petromyzontiformes</taxon>
        <taxon>Petromyzontidae</taxon>
        <taxon>Petromyzon</taxon>
    </lineage>
</organism>
<dbReference type="Gene3D" id="1.10.150.20">
    <property type="entry name" value="5' to 3' exonuclease, C-terminal subdomain"/>
    <property type="match status" value="1"/>
</dbReference>
<dbReference type="Pfam" id="PF12826">
    <property type="entry name" value="HHH_2"/>
    <property type="match status" value="1"/>
</dbReference>
<feature type="region of interest" description="Disordered" evidence="3">
    <location>
        <begin position="1"/>
        <end position="21"/>
    </location>
</feature>
<evidence type="ECO:0000256" key="1">
    <source>
        <dbReference type="ARBA" id="ARBA00022763"/>
    </source>
</evidence>
<dbReference type="InterPro" id="IPR026985">
    <property type="entry name" value="FAAP24"/>
</dbReference>
<dbReference type="PANTHER" id="PTHR31786">
    <property type="entry name" value="FANCONI ANEMIA CORE COMPLEX-ASSOCIATED PROTEIN 24"/>
    <property type="match status" value="1"/>
</dbReference>
<dbReference type="InterPro" id="IPR010994">
    <property type="entry name" value="RuvA_2-like"/>
</dbReference>
<keyword evidence="2" id="KW-0234">DNA repair</keyword>
<sequence length="222" mass="23404">MNESCVRGGTPARPGTSAPPGHVLISEKWRGTQVAQALSGKVRLVFEEAMGLTDFQLSDRMCLLFITESDQVTGSDYKRRLVRFRKKSAANSLVLVELTPLSEQYFADVQAFVVLDLGMAIVPVSGQAEAALVIAHLVADEGKSPGTNPFSPSRGAAGSGDAAVLDCVTHIPGIGRVKALALLERFPSLHALSTASDEQLAIAVGRGAAASVRAFFTQRTGP</sequence>
<dbReference type="Gene3D" id="3.40.50.10130">
    <property type="match status" value="1"/>
</dbReference>
<evidence type="ECO:0000256" key="3">
    <source>
        <dbReference type="SAM" id="MobiDB-lite"/>
    </source>
</evidence>
<dbReference type="CTD" id="91442"/>
<dbReference type="AlphaFoldDB" id="A0AAJ7UEW8"/>
<name>A0AAJ7UEW8_PETMA</name>
<evidence type="ECO:0000256" key="2">
    <source>
        <dbReference type="ARBA" id="ARBA00023204"/>
    </source>
</evidence>
<dbReference type="GeneID" id="116956142"/>
<proteinExistence type="predicted"/>
<dbReference type="Pfam" id="PF17949">
    <property type="entry name" value="PND"/>
    <property type="match status" value="1"/>
</dbReference>
<evidence type="ECO:0000313" key="8">
    <source>
        <dbReference type="RefSeq" id="XP_032833509.1"/>
    </source>
</evidence>
<dbReference type="InterPro" id="IPR040646">
    <property type="entry name" value="PND"/>
</dbReference>
<dbReference type="GO" id="GO:0036297">
    <property type="term" value="P:interstrand cross-link repair"/>
    <property type="evidence" value="ECO:0007669"/>
    <property type="project" value="InterPro"/>
</dbReference>
<dbReference type="KEGG" id="pmrn:116956142"/>
<dbReference type="RefSeq" id="XP_032833508.1">
    <property type="nucleotide sequence ID" value="XM_032977617.1"/>
</dbReference>
<dbReference type="SUPFAM" id="SSF47781">
    <property type="entry name" value="RuvA domain 2-like"/>
    <property type="match status" value="1"/>
</dbReference>
<evidence type="ECO:0000313" key="6">
    <source>
        <dbReference type="Proteomes" id="UP001318040"/>
    </source>
</evidence>
<dbReference type="RefSeq" id="XP_032833509.1">
    <property type="nucleotide sequence ID" value="XM_032977618.1"/>
</dbReference>
<evidence type="ECO:0000259" key="5">
    <source>
        <dbReference type="Pfam" id="PF17949"/>
    </source>
</evidence>
<protein>
    <submittedName>
        <fullName evidence="7 8">Fanconi anemia core complex-associated protein 24</fullName>
    </submittedName>
</protein>
<gene>
    <name evidence="7 8" type="primary">FAAP24</name>
</gene>
<dbReference type="Proteomes" id="UP001318040">
    <property type="component" value="Chromosome 63"/>
</dbReference>
<keyword evidence="6" id="KW-1185">Reference proteome</keyword>
<dbReference type="GO" id="GO:0003682">
    <property type="term" value="F:chromatin binding"/>
    <property type="evidence" value="ECO:0007669"/>
    <property type="project" value="TreeGrafter"/>
</dbReference>
<dbReference type="CDD" id="cd20076">
    <property type="entry name" value="XPF_nuclease_FAAP24"/>
    <property type="match status" value="1"/>
</dbReference>
<accession>A0AAJ7UEW8</accession>